<evidence type="ECO:0000256" key="2">
    <source>
        <dbReference type="SAM" id="Phobius"/>
    </source>
</evidence>
<comment type="similarity">
    <text evidence="1">Belongs to the YggT family.</text>
</comment>
<proteinExistence type="inferred from homology"/>
<reference evidence="4" key="1">
    <citation type="journal article" date="2019" name="Int. J. Syst. Evol. Microbiol.">
        <title>The Global Catalogue of Microorganisms (GCM) 10K type strain sequencing project: providing services to taxonomists for standard genome sequencing and annotation.</title>
        <authorList>
            <consortium name="The Broad Institute Genomics Platform"/>
            <consortium name="The Broad Institute Genome Sequencing Center for Infectious Disease"/>
            <person name="Wu L."/>
            <person name="Ma J."/>
        </authorList>
    </citation>
    <scope>NUCLEOTIDE SEQUENCE [LARGE SCALE GENOMIC DNA]</scope>
    <source>
        <strain evidence="4">CCUG 60023</strain>
    </source>
</reference>
<sequence length="96" mass="11005">MFAVLNLINTVLTLYIYVIFAMVVMSWLFAFNVINPRNQFVAAVDRVVNGLTEPLLAPIRRFMPNLGGIDISPILLLLAIFFLRDFISKDLPRYLM</sequence>
<dbReference type="PANTHER" id="PTHR33219:SF14">
    <property type="entry name" value="PROTEIN COFACTOR ASSEMBLY OF COMPLEX C SUBUNIT B CCB3, CHLOROPLASTIC-RELATED"/>
    <property type="match status" value="1"/>
</dbReference>
<dbReference type="EMBL" id="JBHTJV010000010">
    <property type="protein sequence ID" value="MFD0917266.1"/>
    <property type="molecule type" value="Genomic_DNA"/>
</dbReference>
<dbReference type="InterPro" id="IPR003425">
    <property type="entry name" value="CCB3/YggT"/>
</dbReference>
<dbReference type="Proteomes" id="UP001597101">
    <property type="component" value="Unassembled WGS sequence"/>
</dbReference>
<evidence type="ECO:0000313" key="3">
    <source>
        <dbReference type="EMBL" id="MFD0917266.1"/>
    </source>
</evidence>
<keyword evidence="2" id="KW-1133">Transmembrane helix</keyword>
<evidence type="ECO:0000256" key="1">
    <source>
        <dbReference type="ARBA" id="ARBA00010894"/>
    </source>
</evidence>
<keyword evidence="4" id="KW-1185">Reference proteome</keyword>
<feature type="transmembrane region" description="Helical" evidence="2">
    <location>
        <begin position="62"/>
        <end position="83"/>
    </location>
</feature>
<dbReference type="Pfam" id="PF02325">
    <property type="entry name" value="CCB3_YggT"/>
    <property type="match status" value="1"/>
</dbReference>
<keyword evidence="2" id="KW-0812">Transmembrane</keyword>
<dbReference type="RefSeq" id="WP_377213124.1">
    <property type="nucleotide sequence ID" value="NZ_JBHTJV010000010.1"/>
</dbReference>
<gene>
    <name evidence="3" type="ORF">ACFQ14_12680</name>
</gene>
<comment type="caution">
    <text evidence="3">The sequence shown here is derived from an EMBL/GenBank/DDBJ whole genome shotgun (WGS) entry which is preliminary data.</text>
</comment>
<feature type="transmembrane region" description="Helical" evidence="2">
    <location>
        <begin position="12"/>
        <end position="34"/>
    </location>
</feature>
<accession>A0ABW3FFJ8</accession>
<protein>
    <submittedName>
        <fullName evidence="3">YggT family protein</fullName>
    </submittedName>
</protein>
<organism evidence="3 4">
    <name type="scientific">Pseudahrensia aquimaris</name>
    <dbReference type="NCBI Taxonomy" id="744461"/>
    <lineage>
        <taxon>Bacteria</taxon>
        <taxon>Pseudomonadati</taxon>
        <taxon>Pseudomonadota</taxon>
        <taxon>Alphaproteobacteria</taxon>
        <taxon>Hyphomicrobiales</taxon>
        <taxon>Ahrensiaceae</taxon>
        <taxon>Pseudahrensia</taxon>
    </lineage>
</organism>
<name>A0ABW3FFJ8_9HYPH</name>
<evidence type="ECO:0000313" key="4">
    <source>
        <dbReference type="Proteomes" id="UP001597101"/>
    </source>
</evidence>
<keyword evidence="2" id="KW-0472">Membrane</keyword>
<dbReference type="PANTHER" id="PTHR33219">
    <property type="entry name" value="YLMG HOMOLOG PROTEIN 2, CHLOROPLASTIC"/>
    <property type="match status" value="1"/>
</dbReference>